<evidence type="ECO:0000313" key="1">
    <source>
        <dbReference type="EMBL" id="EEG32918.1"/>
    </source>
</evidence>
<dbReference type="Proteomes" id="UP000004457">
    <property type="component" value="Unassembled WGS sequence"/>
</dbReference>
<dbReference type="AlphaFoldDB" id="C0EPW7"/>
<organism evidence="1 2">
    <name type="scientific">Neisseria flavescens NRL30031/H210</name>
    <dbReference type="NCBI Taxonomy" id="546264"/>
    <lineage>
        <taxon>Bacteria</taxon>
        <taxon>Pseudomonadati</taxon>
        <taxon>Pseudomonadota</taxon>
        <taxon>Betaproteobacteria</taxon>
        <taxon>Neisseriales</taxon>
        <taxon>Neisseriaceae</taxon>
        <taxon>Neisseria</taxon>
    </lineage>
</organism>
<sequence>MERTAMTCDAKGRILHIVVKILLSLFEKTNQAYRPILVKAV</sequence>
<proteinExistence type="predicted"/>
<accession>C0EPW7</accession>
<keyword evidence="2" id="KW-1185">Reference proteome</keyword>
<reference evidence="1 2" key="1">
    <citation type="submission" date="2009-01" db="EMBL/GenBank/DDBJ databases">
        <authorList>
            <person name="Fulton L."/>
            <person name="Clifton S."/>
            <person name="Chinwalla A.T."/>
            <person name="Mitreva M."/>
            <person name="Sodergren E."/>
            <person name="Weinstock G."/>
            <person name="Clifton S."/>
            <person name="Dooling D.J."/>
            <person name="Fulton B."/>
            <person name="Minx P."/>
            <person name="Pepin K.H."/>
            <person name="Johnson M."/>
            <person name="Bhonagiri V."/>
            <person name="Nash W.E."/>
            <person name="Mardis E.R."/>
            <person name="Wilson R.K."/>
        </authorList>
    </citation>
    <scope>NUCLEOTIDE SEQUENCE [LARGE SCALE GENOMIC DNA]</scope>
    <source>
        <strain evidence="1 2">NRL30031/H210</strain>
    </source>
</reference>
<evidence type="ECO:0000313" key="2">
    <source>
        <dbReference type="Proteomes" id="UP000004457"/>
    </source>
</evidence>
<gene>
    <name evidence="1" type="ORF">NEIFLAOT_02008</name>
</gene>
<protein>
    <submittedName>
        <fullName evidence="1">Uncharacterized protein</fullName>
    </submittedName>
</protein>
<dbReference type="EMBL" id="ACEN01000095">
    <property type="protein sequence ID" value="EEG32918.1"/>
    <property type="molecule type" value="Genomic_DNA"/>
</dbReference>
<comment type="caution">
    <text evidence="1">The sequence shown here is derived from an EMBL/GenBank/DDBJ whole genome shotgun (WGS) entry which is preliminary data.</text>
</comment>
<name>C0EPW7_NEIFL</name>